<dbReference type="Pfam" id="PF00126">
    <property type="entry name" value="HTH_1"/>
    <property type="match status" value="1"/>
</dbReference>
<dbReference type="InterPro" id="IPR036390">
    <property type="entry name" value="WH_DNA-bd_sf"/>
</dbReference>
<sequence length="558" mass="61496">MAFTSDSLAIFLAVLDAGSFSAAARKLGRVPSAVSMAIAQLEAELDLPLFDRATRKALPTNAALALEPQARQVICQLNLLDAQALQLHKGLEKRLTIAMAPELQTGRWSQPLEILAQAFPSLEVEVRSATQTEAIRLLHDGSVQLALVFERPGIDERESFLEAGSQLLVAVASPRHPAGQNSGTPLPEEAFAEQRQIIVASGKATGSDPRMVLSRRIWLTDSYLATLDLVQSGLGWAYLPQPLVEPLIASGALAEVRFDNMASRLRLWVDIIWIKSRPLGLGARRYLEVIRQLFEKEPPQGLTPLRTSRPCRRSPLGGLCCRRYQPVANPRLGNDEPRRRGVIAQLLSQMPDHDAQVVGILRMGRPPDILEQLLLGNHPPGVPGQQRQQSILLACQCHLHTLQRHPAEGKIHRQRPKAGRHFRAAGLGHLAQQRPHAREKLLDTERLGHIVIGTTIQRIDLLHFTGTHRQHHHRHCTPFAQLTQYLLAVHVRQPQVEHHQVRLAQCRLGQPFGTGGGLQHLVALRGQADTQELADLRFIVDDQQGGGLAHGVSLSASG</sequence>
<evidence type="ECO:0000256" key="1">
    <source>
        <dbReference type="ARBA" id="ARBA00009437"/>
    </source>
</evidence>
<dbReference type="SUPFAM" id="SSF46785">
    <property type="entry name" value="Winged helix' DNA-binding domain"/>
    <property type="match status" value="1"/>
</dbReference>
<gene>
    <name evidence="6" type="ordered locus">T1E_4110</name>
</gene>
<dbReference type="Gene3D" id="1.10.10.10">
    <property type="entry name" value="Winged helix-like DNA-binding domain superfamily/Winged helix DNA-binding domain"/>
    <property type="match status" value="1"/>
</dbReference>
<name>I7CDJ8_PSEPT</name>
<dbReference type="EMBL" id="CP003734">
    <property type="protein sequence ID" value="AFO49939.1"/>
    <property type="molecule type" value="Genomic_DNA"/>
</dbReference>
<dbReference type="SUPFAM" id="SSF53850">
    <property type="entry name" value="Periplasmic binding protein-like II"/>
    <property type="match status" value="1"/>
</dbReference>
<evidence type="ECO:0000256" key="2">
    <source>
        <dbReference type="ARBA" id="ARBA00023015"/>
    </source>
</evidence>
<dbReference type="KEGG" id="ppx:T1E_4110"/>
<protein>
    <submittedName>
        <fullName evidence="6">LysR family transcriptional regulator</fullName>
    </submittedName>
</protein>
<dbReference type="InterPro" id="IPR036388">
    <property type="entry name" value="WH-like_DNA-bd_sf"/>
</dbReference>
<dbReference type="GO" id="GO:0000976">
    <property type="term" value="F:transcription cis-regulatory region binding"/>
    <property type="evidence" value="ECO:0007669"/>
    <property type="project" value="TreeGrafter"/>
</dbReference>
<evidence type="ECO:0000256" key="4">
    <source>
        <dbReference type="ARBA" id="ARBA00023163"/>
    </source>
</evidence>
<dbReference type="InterPro" id="IPR000847">
    <property type="entry name" value="LysR_HTH_N"/>
</dbReference>
<evidence type="ECO:0000313" key="6">
    <source>
        <dbReference type="EMBL" id="AFO49939.1"/>
    </source>
</evidence>
<dbReference type="PANTHER" id="PTHR30126">
    <property type="entry name" value="HTH-TYPE TRANSCRIPTIONAL REGULATOR"/>
    <property type="match status" value="1"/>
</dbReference>
<dbReference type="CDD" id="cd05466">
    <property type="entry name" value="PBP2_LTTR_substrate"/>
    <property type="match status" value="1"/>
</dbReference>
<reference evidence="7" key="1">
    <citation type="journal article" date="2013" name="Microb. Biotechnol.">
        <title>Metabolic potential of the organic-solvent tolerant Pseudomonas putida DOT-T1E deduced from its annotated genome.</title>
        <authorList>
            <person name="Udaondo Z."/>
            <person name="Molina L."/>
            <person name="Daniels C."/>
            <person name="Gomez M.J."/>
            <person name="Molina-Henares M.A."/>
            <person name="Matilla M.A."/>
            <person name="Roca A."/>
            <person name="Fernandez M."/>
            <person name="Duque E."/>
            <person name="Segura A."/>
            <person name="Ramos J.L."/>
        </authorList>
    </citation>
    <scope>NUCLEOTIDE SEQUENCE [LARGE SCALE GENOMIC DNA]</scope>
    <source>
        <strain evidence="7">DOT-T1E</strain>
    </source>
</reference>
<dbReference type="Gene3D" id="3.40.190.290">
    <property type="match status" value="1"/>
</dbReference>
<feature type="domain" description="HTH lysR-type" evidence="5">
    <location>
        <begin position="3"/>
        <end position="60"/>
    </location>
</feature>
<dbReference type="PATRIC" id="fig|1196325.3.peg.4065"/>
<dbReference type="PROSITE" id="PS50931">
    <property type="entry name" value="HTH_LYSR"/>
    <property type="match status" value="1"/>
</dbReference>
<dbReference type="Proteomes" id="UP000006503">
    <property type="component" value="Chromosome"/>
</dbReference>
<keyword evidence="4" id="KW-0804">Transcription</keyword>
<evidence type="ECO:0000313" key="7">
    <source>
        <dbReference type="Proteomes" id="UP000006503"/>
    </source>
</evidence>
<evidence type="ECO:0000259" key="5">
    <source>
        <dbReference type="PROSITE" id="PS50931"/>
    </source>
</evidence>
<proteinExistence type="inferred from homology"/>
<organism evidence="6 7">
    <name type="scientific">Pseudomonas putida (strain DOT-T1E)</name>
    <dbReference type="NCBI Taxonomy" id="1196325"/>
    <lineage>
        <taxon>Bacteria</taxon>
        <taxon>Pseudomonadati</taxon>
        <taxon>Pseudomonadota</taxon>
        <taxon>Gammaproteobacteria</taxon>
        <taxon>Pseudomonadales</taxon>
        <taxon>Pseudomonadaceae</taxon>
        <taxon>Pseudomonas</taxon>
    </lineage>
</organism>
<keyword evidence="3" id="KW-0238">DNA-binding</keyword>
<dbReference type="AlphaFoldDB" id="I7CDJ8"/>
<dbReference type="HOGENOM" id="CLU_488221_0_0_6"/>
<evidence type="ECO:0000256" key="3">
    <source>
        <dbReference type="ARBA" id="ARBA00023125"/>
    </source>
</evidence>
<keyword evidence="2" id="KW-0805">Transcription regulation</keyword>
<dbReference type="GO" id="GO:0003700">
    <property type="term" value="F:DNA-binding transcription factor activity"/>
    <property type="evidence" value="ECO:0007669"/>
    <property type="project" value="InterPro"/>
</dbReference>
<dbReference type="PANTHER" id="PTHR30126:SF91">
    <property type="entry name" value="LYSR FAMILY TRANSCRIPTIONAL REGULATOR"/>
    <property type="match status" value="1"/>
</dbReference>
<dbReference type="InterPro" id="IPR005119">
    <property type="entry name" value="LysR_subst-bd"/>
</dbReference>
<dbReference type="Pfam" id="PF03466">
    <property type="entry name" value="LysR_substrate"/>
    <property type="match status" value="1"/>
</dbReference>
<comment type="similarity">
    <text evidence="1">Belongs to the LysR transcriptional regulatory family.</text>
</comment>
<accession>I7CDJ8</accession>